<dbReference type="PANTHER" id="PTHR11403:SF6">
    <property type="entry name" value="NITRIC OXIDE REDUCTASE SUBUNIT E"/>
    <property type="match status" value="1"/>
</dbReference>
<organism evidence="9">
    <name type="scientific">Singulisphaera sp. Ch08</name>
    <dbReference type="NCBI Taxonomy" id="3120278"/>
    <lineage>
        <taxon>Bacteria</taxon>
        <taxon>Pseudomonadati</taxon>
        <taxon>Planctomycetota</taxon>
        <taxon>Planctomycetia</taxon>
        <taxon>Isosphaerales</taxon>
        <taxon>Isosphaeraceae</taxon>
        <taxon>Singulisphaera</taxon>
    </lineage>
</organism>
<name>A0AAU7CRY4_9BACT</name>
<dbReference type="Gene3D" id="1.20.120.80">
    <property type="entry name" value="Cytochrome c oxidase, subunit III, four-helix bundle"/>
    <property type="match status" value="1"/>
</dbReference>
<accession>A0AAU7CRY4</accession>
<sequence length="232" mass="26262">MTVSLAEARQPNSRLASHFEDMGQQLESSTLGMWTFLATEVMFFGGLFLGFCVYRFTDASHGFALASRQLDIWLGTFNTFVLLTSSLTMALAVRAGQTGDREGQVRYLIATMILATSFLGIKSYEYYEEFEKHLFPGAHFNPAALKLPADAPATLAQHAQLYFVFYFFMTGLHAFHMIIGIVIMGILAVQARRGSYTADYFTPLELTGLYWHFVDLVWVFLFPLLYLIDLHK</sequence>
<evidence type="ECO:0000256" key="6">
    <source>
        <dbReference type="RuleBase" id="RU003376"/>
    </source>
</evidence>
<dbReference type="PANTHER" id="PTHR11403">
    <property type="entry name" value="CYTOCHROME C OXIDASE SUBUNIT III"/>
    <property type="match status" value="1"/>
</dbReference>
<evidence type="ECO:0000256" key="3">
    <source>
        <dbReference type="ARBA" id="ARBA00022692"/>
    </source>
</evidence>
<feature type="transmembrane region" description="Helical" evidence="7">
    <location>
        <begin position="105"/>
        <end position="124"/>
    </location>
</feature>
<dbReference type="GO" id="GO:0019646">
    <property type="term" value="P:aerobic electron transport chain"/>
    <property type="evidence" value="ECO:0007669"/>
    <property type="project" value="InterPro"/>
</dbReference>
<dbReference type="InterPro" id="IPR024791">
    <property type="entry name" value="Cyt_c/ubiquinol_Oxase_su3"/>
</dbReference>
<feature type="transmembrane region" description="Helical" evidence="7">
    <location>
        <begin position="163"/>
        <end position="189"/>
    </location>
</feature>
<evidence type="ECO:0000259" key="8">
    <source>
        <dbReference type="PROSITE" id="PS50253"/>
    </source>
</evidence>
<evidence type="ECO:0000256" key="1">
    <source>
        <dbReference type="ARBA" id="ARBA00004141"/>
    </source>
</evidence>
<evidence type="ECO:0000256" key="2">
    <source>
        <dbReference type="ARBA" id="ARBA00010581"/>
    </source>
</evidence>
<keyword evidence="5 7" id="KW-0472">Membrane</keyword>
<evidence type="ECO:0000313" key="9">
    <source>
        <dbReference type="EMBL" id="XBH08377.1"/>
    </source>
</evidence>
<evidence type="ECO:0000256" key="7">
    <source>
        <dbReference type="SAM" id="Phobius"/>
    </source>
</evidence>
<gene>
    <name evidence="9" type="ORF">V5E97_26975</name>
</gene>
<dbReference type="GO" id="GO:0004129">
    <property type="term" value="F:cytochrome-c oxidase activity"/>
    <property type="evidence" value="ECO:0007669"/>
    <property type="project" value="InterPro"/>
</dbReference>
<dbReference type="InterPro" id="IPR000298">
    <property type="entry name" value="Cyt_c_oxidase-like_su3"/>
</dbReference>
<keyword evidence="4 7" id="KW-1133">Transmembrane helix</keyword>
<proteinExistence type="inferred from homology"/>
<dbReference type="Pfam" id="PF00510">
    <property type="entry name" value="COX3"/>
    <property type="match status" value="2"/>
</dbReference>
<evidence type="ECO:0000256" key="4">
    <source>
        <dbReference type="ARBA" id="ARBA00022989"/>
    </source>
</evidence>
<protein>
    <submittedName>
        <fullName evidence="9">Cytochrome c oxidase subunit 3</fullName>
    </submittedName>
</protein>
<dbReference type="SUPFAM" id="SSF81452">
    <property type="entry name" value="Cytochrome c oxidase subunit III-like"/>
    <property type="match status" value="1"/>
</dbReference>
<comment type="subcellular location">
    <subcellularLocation>
        <location evidence="6">Cell membrane</location>
        <topology evidence="6">Multi-pass membrane protein</topology>
    </subcellularLocation>
    <subcellularLocation>
        <location evidence="1">Membrane</location>
        <topology evidence="1">Multi-pass membrane protein</topology>
    </subcellularLocation>
</comment>
<evidence type="ECO:0000256" key="5">
    <source>
        <dbReference type="ARBA" id="ARBA00023136"/>
    </source>
</evidence>
<dbReference type="AlphaFoldDB" id="A0AAU7CRY4"/>
<keyword evidence="3 6" id="KW-0812">Transmembrane</keyword>
<dbReference type="PROSITE" id="PS50253">
    <property type="entry name" value="COX3"/>
    <property type="match status" value="1"/>
</dbReference>
<feature type="domain" description="Heme-copper oxidase subunit III family profile" evidence="8">
    <location>
        <begin position="31"/>
        <end position="230"/>
    </location>
</feature>
<feature type="transmembrane region" description="Helical" evidence="7">
    <location>
        <begin position="209"/>
        <end position="228"/>
    </location>
</feature>
<feature type="transmembrane region" description="Helical" evidence="7">
    <location>
        <begin position="72"/>
        <end position="93"/>
    </location>
</feature>
<reference evidence="9" key="1">
    <citation type="submission" date="2024-05" db="EMBL/GenBank/DDBJ databases">
        <title>Planctomycetes of the genus Singulisphaera possess chitinolytic capabilities.</title>
        <authorList>
            <person name="Ivanova A."/>
        </authorList>
    </citation>
    <scope>NUCLEOTIDE SEQUENCE</scope>
    <source>
        <strain evidence="9">Ch08T</strain>
    </source>
</reference>
<dbReference type="RefSeq" id="WP_406701224.1">
    <property type="nucleotide sequence ID" value="NZ_CP155447.1"/>
</dbReference>
<dbReference type="InterPro" id="IPR013833">
    <property type="entry name" value="Cyt_c_oxidase_su3_a-hlx"/>
</dbReference>
<dbReference type="InterPro" id="IPR035973">
    <property type="entry name" value="Cyt_c_oxidase_su3-like_sf"/>
</dbReference>
<dbReference type="GO" id="GO:0005886">
    <property type="term" value="C:plasma membrane"/>
    <property type="evidence" value="ECO:0007669"/>
    <property type="project" value="UniProtKB-SubCell"/>
</dbReference>
<comment type="similarity">
    <text evidence="2 6">Belongs to the cytochrome c oxidase subunit 3 family.</text>
</comment>
<dbReference type="EMBL" id="CP155447">
    <property type="protein sequence ID" value="XBH08377.1"/>
    <property type="molecule type" value="Genomic_DNA"/>
</dbReference>
<feature type="transmembrane region" description="Helical" evidence="7">
    <location>
        <begin position="31"/>
        <end position="51"/>
    </location>
</feature>